<dbReference type="AlphaFoldDB" id="I4B1V0"/>
<reference evidence="6 7" key="1">
    <citation type="submission" date="2012-06" db="EMBL/GenBank/DDBJ databases">
        <title>The complete chromosome of genome of Turneriella parva DSM 21527.</title>
        <authorList>
            <consortium name="US DOE Joint Genome Institute (JGI-PGF)"/>
            <person name="Lucas S."/>
            <person name="Han J."/>
            <person name="Lapidus A."/>
            <person name="Bruce D."/>
            <person name="Goodwin L."/>
            <person name="Pitluck S."/>
            <person name="Peters L."/>
            <person name="Kyrpides N."/>
            <person name="Mavromatis K."/>
            <person name="Ivanova N."/>
            <person name="Mikhailova N."/>
            <person name="Chertkov O."/>
            <person name="Detter J.C."/>
            <person name="Tapia R."/>
            <person name="Han C."/>
            <person name="Land M."/>
            <person name="Hauser L."/>
            <person name="Markowitz V."/>
            <person name="Cheng J.-F."/>
            <person name="Hugenholtz P."/>
            <person name="Woyke T."/>
            <person name="Wu D."/>
            <person name="Gronow S."/>
            <person name="Wellnitz S."/>
            <person name="Brambilla E."/>
            <person name="Klenk H.-P."/>
            <person name="Eisen J.A."/>
        </authorList>
    </citation>
    <scope>NUCLEOTIDE SEQUENCE [LARGE SCALE GENOMIC DNA]</scope>
    <source>
        <strain evidence="7">ATCC BAA-1111 / DSM 21527 / NCTC 11395 / H</strain>
    </source>
</reference>
<dbReference type="SUPFAM" id="SSF141488">
    <property type="entry name" value="YdhA-like"/>
    <property type="match status" value="1"/>
</dbReference>
<keyword evidence="7" id="KW-1185">Reference proteome</keyword>
<evidence type="ECO:0000313" key="6">
    <source>
        <dbReference type="EMBL" id="AFM11257.1"/>
    </source>
</evidence>
<keyword evidence="1" id="KW-0732">Signal</keyword>
<sequence length="110" mass="12764">MKSRIFTLLSLLFFQHSHNHLQAESQPRENKVHYRCAAGKTVYAAFWLGEPGKVRLKLSDGRSYRLPQVMSASGVKYAKNEDQFIFWSKGDSAFILENDVMTYRDCKSRK</sequence>
<evidence type="ECO:0000256" key="4">
    <source>
        <dbReference type="ARBA" id="ARBA00023288"/>
    </source>
</evidence>
<dbReference type="RefSeq" id="WP_014801775.1">
    <property type="nucleotide sequence ID" value="NC_018020.1"/>
</dbReference>
<dbReference type="Gene3D" id="2.40.128.200">
    <property type="match status" value="1"/>
</dbReference>
<dbReference type="InterPro" id="IPR036328">
    <property type="entry name" value="MliC_sf"/>
</dbReference>
<keyword evidence="4" id="KW-0449">Lipoprotein</keyword>
<dbReference type="OrthoDB" id="5348860at2"/>
<keyword evidence="2" id="KW-0472">Membrane</keyword>
<organism evidence="6 7">
    <name type="scientific">Turneriella parva (strain ATCC BAA-1111 / DSM 21527 / NCTC 11395 / H)</name>
    <name type="common">Leptospira parva</name>
    <dbReference type="NCBI Taxonomy" id="869212"/>
    <lineage>
        <taxon>Bacteria</taxon>
        <taxon>Pseudomonadati</taxon>
        <taxon>Spirochaetota</taxon>
        <taxon>Spirochaetia</taxon>
        <taxon>Leptospirales</taxon>
        <taxon>Leptospiraceae</taxon>
        <taxon>Turneriella</taxon>
    </lineage>
</organism>
<evidence type="ECO:0000256" key="2">
    <source>
        <dbReference type="ARBA" id="ARBA00023136"/>
    </source>
</evidence>
<name>I4B1V0_TURPD</name>
<dbReference type="STRING" id="869212.Turpa_0605"/>
<feature type="domain" description="C-type lysozyme inhibitor" evidence="5">
    <location>
        <begin position="34"/>
        <end position="98"/>
    </location>
</feature>
<evidence type="ECO:0000259" key="5">
    <source>
        <dbReference type="Pfam" id="PF09864"/>
    </source>
</evidence>
<dbReference type="KEGG" id="tpx:Turpa_0605"/>
<dbReference type="EMBL" id="CP002959">
    <property type="protein sequence ID" value="AFM11257.1"/>
    <property type="molecule type" value="Genomic_DNA"/>
</dbReference>
<protein>
    <recommendedName>
        <fullName evidence="5">C-type lysozyme inhibitor domain-containing protein</fullName>
    </recommendedName>
</protein>
<dbReference type="HOGENOM" id="CLU_2169978_0_0_12"/>
<dbReference type="Pfam" id="PF09864">
    <property type="entry name" value="MliC"/>
    <property type="match status" value="1"/>
</dbReference>
<accession>I4B1V0</accession>
<gene>
    <name evidence="6" type="ordered locus">Turpa_0605</name>
</gene>
<evidence type="ECO:0000313" key="7">
    <source>
        <dbReference type="Proteomes" id="UP000006048"/>
    </source>
</evidence>
<proteinExistence type="predicted"/>
<dbReference type="InterPro" id="IPR018660">
    <property type="entry name" value="MliC"/>
</dbReference>
<evidence type="ECO:0000256" key="1">
    <source>
        <dbReference type="ARBA" id="ARBA00022729"/>
    </source>
</evidence>
<keyword evidence="3" id="KW-0564">Palmitate</keyword>
<evidence type="ECO:0000256" key="3">
    <source>
        <dbReference type="ARBA" id="ARBA00023139"/>
    </source>
</evidence>
<dbReference type="Proteomes" id="UP000006048">
    <property type="component" value="Chromosome"/>
</dbReference>